<protein>
    <submittedName>
        <fullName evidence="2">Uncharacterized protein</fullName>
    </submittedName>
</protein>
<dbReference type="EMBL" id="LFRF01000010">
    <property type="protein sequence ID" value="KND90928.1"/>
    <property type="molecule type" value="Genomic_DNA"/>
</dbReference>
<gene>
    <name evidence="2" type="ORF">TOPH_04381</name>
</gene>
<evidence type="ECO:0000313" key="3">
    <source>
        <dbReference type="Proteomes" id="UP000036947"/>
    </source>
</evidence>
<name>A0A0L0N9V5_TOLOC</name>
<proteinExistence type="predicted"/>
<keyword evidence="3" id="KW-1185">Reference proteome</keyword>
<comment type="caution">
    <text evidence="2">The sequence shown here is derived from an EMBL/GenBank/DDBJ whole genome shotgun (WGS) entry which is preliminary data.</text>
</comment>
<dbReference type="OrthoDB" id="2117972at2759"/>
<reference evidence="2 3" key="1">
    <citation type="journal article" date="2015" name="BMC Genomics">
        <title>The genome of the truffle-parasite Tolypocladium ophioglossoides and the evolution of antifungal peptaibiotics.</title>
        <authorList>
            <person name="Quandt C.A."/>
            <person name="Bushley K.E."/>
            <person name="Spatafora J.W."/>
        </authorList>
    </citation>
    <scope>NUCLEOTIDE SEQUENCE [LARGE SCALE GENOMIC DNA]</scope>
    <source>
        <strain evidence="2 3">CBS 100239</strain>
    </source>
</reference>
<dbReference type="STRING" id="1163406.A0A0L0N9V5"/>
<evidence type="ECO:0000313" key="2">
    <source>
        <dbReference type="EMBL" id="KND90928.1"/>
    </source>
</evidence>
<organism evidence="2 3">
    <name type="scientific">Tolypocladium ophioglossoides (strain CBS 100239)</name>
    <name type="common">Snaketongue truffleclub</name>
    <name type="synonym">Elaphocordyceps ophioglossoides</name>
    <dbReference type="NCBI Taxonomy" id="1163406"/>
    <lineage>
        <taxon>Eukaryota</taxon>
        <taxon>Fungi</taxon>
        <taxon>Dikarya</taxon>
        <taxon>Ascomycota</taxon>
        <taxon>Pezizomycotina</taxon>
        <taxon>Sordariomycetes</taxon>
        <taxon>Hypocreomycetidae</taxon>
        <taxon>Hypocreales</taxon>
        <taxon>Ophiocordycipitaceae</taxon>
        <taxon>Tolypocladium</taxon>
    </lineage>
</organism>
<feature type="region of interest" description="Disordered" evidence="1">
    <location>
        <begin position="19"/>
        <end position="59"/>
    </location>
</feature>
<feature type="compositionally biased region" description="Low complexity" evidence="1">
    <location>
        <begin position="22"/>
        <end position="42"/>
    </location>
</feature>
<feature type="region of interest" description="Disordered" evidence="1">
    <location>
        <begin position="138"/>
        <end position="158"/>
    </location>
</feature>
<evidence type="ECO:0000256" key="1">
    <source>
        <dbReference type="SAM" id="MobiDB-lite"/>
    </source>
</evidence>
<sequence length="231" mass="26250">MSSLDSELESFRRQWLADLRTRPAAAPPARSAAPPRARAASRPGDEDDPPWALDAAEPLRDGARELVSALDHYEEAMEMEAQGNMGDSLKLYRQAYRLDNRVDRRYREKHFPPGAAQKPPATPAPQPMRRALRGRWRLSPSLRPPGRDARPPPDADECEGDLFVETEGVGDKYTYRMDLALRSAGRAARNTKVVWRGFYSYNKLADDWAAFELKNHKPFYFSRVRSYGMGE</sequence>
<dbReference type="Proteomes" id="UP000036947">
    <property type="component" value="Unassembled WGS sequence"/>
</dbReference>
<accession>A0A0L0N9V5</accession>
<dbReference type="AlphaFoldDB" id="A0A0L0N9V5"/>